<proteinExistence type="predicted"/>
<organism evidence="1 2">
    <name type="scientific">Roseococcus pinisoli</name>
    <dbReference type="NCBI Taxonomy" id="2835040"/>
    <lineage>
        <taxon>Bacteria</taxon>
        <taxon>Pseudomonadati</taxon>
        <taxon>Pseudomonadota</taxon>
        <taxon>Alphaproteobacteria</taxon>
        <taxon>Acetobacterales</taxon>
        <taxon>Roseomonadaceae</taxon>
        <taxon>Roseococcus</taxon>
    </lineage>
</organism>
<evidence type="ECO:0000313" key="2">
    <source>
        <dbReference type="Proteomes" id="UP000766336"/>
    </source>
</evidence>
<dbReference type="RefSeq" id="WP_213671108.1">
    <property type="nucleotide sequence ID" value="NZ_JAHCDA010000003.1"/>
</dbReference>
<dbReference type="EMBL" id="JAHCDA010000003">
    <property type="protein sequence ID" value="MBS7812400.1"/>
    <property type="molecule type" value="Genomic_DNA"/>
</dbReference>
<evidence type="ECO:0000313" key="1">
    <source>
        <dbReference type="EMBL" id="MBS7812400.1"/>
    </source>
</evidence>
<sequence length="70" mass="7493">MADILPIGTKIQYTGNALWNGVMRDDTGTISDSRAVVGNGAGKLGYRCTFKAGIAYLHREEFEVLATASV</sequence>
<comment type="caution">
    <text evidence="1">The sequence shown here is derived from an EMBL/GenBank/DDBJ whole genome shotgun (WGS) entry which is preliminary data.</text>
</comment>
<name>A0ABS5QFC0_9PROT</name>
<accession>A0ABS5QFC0</accession>
<gene>
    <name evidence="1" type="ORF">KHU32_15725</name>
</gene>
<dbReference type="Proteomes" id="UP000766336">
    <property type="component" value="Unassembled WGS sequence"/>
</dbReference>
<reference evidence="1 2" key="1">
    <citation type="submission" date="2021-05" db="EMBL/GenBank/DDBJ databases">
        <title>Roseococcus sp. XZZS9, whole genome shotgun sequencing project.</title>
        <authorList>
            <person name="Zhao G."/>
            <person name="Shen L."/>
        </authorList>
    </citation>
    <scope>NUCLEOTIDE SEQUENCE [LARGE SCALE GENOMIC DNA]</scope>
    <source>
        <strain evidence="1 2">XZZS9</strain>
    </source>
</reference>
<protein>
    <submittedName>
        <fullName evidence="1">Uncharacterized protein</fullName>
    </submittedName>
</protein>
<keyword evidence="2" id="KW-1185">Reference proteome</keyword>